<evidence type="ECO:0000256" key="2">
    <source>
        <dbReference type="ARBA" id="ARBA00022490"/>
    </source>
</evidence>
<keyword evidence="7" id="KW-0804">Transcription</keyword>
<evidence type="ECO:0000256" key="9">
    <source>
        <dbReference type="PROSITE-ProRule" id="PRU01091"/>
    </source>
</evidence>
<evidence type="ECO:0000256" key="6">
    <source>
        <dbReference type="ARBA" id="ARBA00023125"/>
    </source>
</evidence>
<dbReference type="SUPFAM" id="SSF46894">
    <property type="entry name" value="C-terminal effector domain of the bipartite response regulators"/>
    <property type="match status" value="1"/>
</dbReference>
<dbReference type="InterPro" id="IPR011006">
    <property type="entry name" value="CheY-like_superfamily"/>
</dbReference>
<dbReference type="InterPro" id="IPR001867">
    <property type="entry name" value="OmpR/PhoB-type_DNA-bd"/>
</dbReference>
<dbReference type="GO" id="GO:0000976">
    <property type="term" value="F:transcription cis-regulatory region binding"/>
    <property type="evidence" value="ECO:0007669"/>
    <property type="project" value="TreeGrafter"/>
</dbReference>
<reference evidence="12 13" key="1">
    <citation type="submission" date="2019-09" db="EMBL/GenBank/DDBJ databases">
        <title>Nitrincola iocasae sp. nov., a bacterium isolated from the sediment collected at a cold seep field in South China Sea.</title>
        <authorList>
            <person name="Zhang H."/>
            <person name="Wang H."/>
            <person name="Li C."/>
        </authorList>
    </citation>
    <scope>NUCLEOTIDE SEQUENCE [LARGE SCALE GENOMIC DNA]</scope>
    <source>
        <strain evidence="12 13">KXZD1103</strain>
    </source>
</reference>
<dbReference type="Pfam" id="PF00486">
    <property type="entry name" value="Trans_reg_C"/>
    <property type="match status" value="1"/>
</dbReference>
<evidence type="ECO:0000256" key="8">
    <source>
        <dbReference type="PROSITE-ProRule" id="PRU00169"/>
    </source>
</evidence>
<dbReference type="SMART" id="SM00862">
    <property type="entry name" value="Trans_reg_C"/>
    <property type="match status" value="1"/>
</dbReference>
<dbReference type="PANTHER" id="PTHR48111:SF39">
    <property type="entry name" value="TRANSCRIPTIONAL REGULATORY PROTEIN CPXR"/>
    <property type="match status" value="1"/>
</dbReference>
<dbReference type="Gene3D" id="1.10.10.10">
    <property type="entry name" value="Winged helix-like DNA-binding domain superfamily/Winged helix DNA-binding domain"/>
    <property type="match status" value="1"/>
</dbReference>
<protein>
    <submittedName>
        <fullName evidence="12">Response regulator transcription factor</fullName>
    </submittedName>
</protein>
<dbReference type="PROSITE" id="PS51755">
    <property type="entry name" value="OMPR_PHOB"/>
    <property type="match status" value="1"/>
</dbReference>
<proteinExistence type="predicted"/>
<keyword evidence="13" id="KW-1185">Reference proteome</keyword>
<feature type="domain" description="OmpR/PhoB-type" evidence="11">
    <location>
        <begin position="130"/>
        <end position="230"/>
    </location>
</feature>
<dbReference type="InterPro" id="IPR001789">
    <property type="entry name" value="Sig_transdc_resp-reg_receiver"/>
</dbReference>
<comment type="subcellular location">
    <subcellularLocation>
        <location evidence="1">Cytoplasm</location>
    </subcellularLocation>
</comment>
<keyword evidence="2" id="KW-0963">Cytoplasm</keyword>
<feature type="DNA-binding region" description="OmpR/PhoB-type" evidence="9">
    <location>
        <begin position="130"/>
        <end position="230"/>
    </location>
</feature>
<feature type="modified residue" description="4-aspartylphosphate" evidence="8">
    <location>
        <position position="56"/>
    </location>
</feature>
<dbReference type="InterPro" id="IPR016032">
    <property type="entry name" value="Sig_transdc_resp-reg_C-effctor"/>
</dbReference>
<dbReference type="GO" id="GO:0006355">
    <property type="term" value="P:regulation of DNA-templated transcription"/>
    <property type="evidence" value="ECO:0007669"/>
    <property type="project" value="InterPro"/>
</dbReference>
<evidence type="ECO:0000256" key="3">
    <source>
        <dbReference type="ARBA" id="ARBA00022553"/>
    </source>
</evidence>
<dbReference type="InterPro" id="IPR058124">
    <property type="entry name" value="CpxR-like_REC"/>
</dbReference>
<dbReference type="Gene3D" id="6.10.250.690">
    <property type="match status" value="1"/>
</dbReference>
<dbReference type="GO" id="GO:0005829">
    <property type="term" value="C:cytosol"/>
    <property type="evidence" value="ECO:0007669"/>
    <property type="project" value="TreeGrafter"/>
</dbReference>
<name>A0A5J6LIP4_9GAMM</name>
<evidence type="ECO:0000313" key="12">
    <source>
        <dbReference type="EMBL" id="QEW08172.1"/>
    </source>
</evidence>
<dbReference type="GO" id="GO:0000156">
    <property type="term" value="F:phosphorelay response regulator activity"/>
    <property type="evidence" value="ECO:0007669"/>
    <property type="project" value="TreeGrafter"/>
</dbReference>
<dbReference type="Pfam" id="PF00072">
    <property type="entry name" value="Response_reg"/>
    <property type="match status" value="1"/>
</dbReference>
<dbReference type="RefSeq" id="WP_151058325.1">
    <property type="nucleotide sequence ID" value="NZ_CP044222.1"/>
</dbReference>
<keyword evidence="3 8" id="KW-0597">Phosphoprotein</keyword>
<evidence type="ECO:0000256" key="1">
    <source>
        <dbReference type="ARBA" id="ARBA00004496"/>
    </source>
</evidence>
<dbReference type="SMART" id="SM00448">
    <property type="entry name" value="REC"/>
    <property type="match status" value="1"/>
</dbReference>
<dbReference type="AlphaFoldDB" id="A0A5J6LIP4"/>
<evidence type="ECO:0000256" key="4">
    <source>
        <dbReference type="ARBA" id="ARBA00023012"/>
    </source>
</evidence>
<dbReference type="PANTHER" id="PTHR48111">
    <property type="entry name" value="REGULATOR OF RPOS"/>
    <property type="match status" value="1"/>
</dbReference>
<gene>
    <name evidence="12" type="ORF">F5I99_17665</name>
</gene>
<dbReference type="KEGG" id="nik:F5I99_17665"/>
<dbReference type="CDD" id="cd17623">
    <property type="entry name" value="REC_OmpR_CpxR"/>
    <property type="match status" value="1"/>
</dbReference>
<evidence type="ECO:0000259" key="10">
    <source>
        <dbReference type="PROSITE" id="PS50110"/>
    </source>
</evidence>
<sequence>MNKAVHLLIIDDDVSLCELLRHYLSNEGFDVSLAHSAEAAQQWLSANPAPDLMILDIMMPGKSGLELLQILRPAIQVPVVMLTGRGDDIDRILGLEMGADDYLPKPCNPRELLARIRAVLRRSQAPLLASRALELSGIYLDPATRQVSLLDQPLELTSTEFNVLHSLMSHAGEVVSKESLTETVLHRKLTLYDRALDVHVSRVRQKLAEVSDSAAELIKTVRGQGYQFIRTSA</sequence>
<dbReference type="InterPro" id="IPR039420">
    <property type="entry name" value="WalR-like"/>
</dbReference>
<feature type="domain" description="Response regulatory" evidence="10">
    <location>
        <begin position="6"/>
        <end position="120"/>
    </location>
</feature>
<dbReference type="GO" id="GO:0032993">
    <property type="term" value="C:protein-DNA complex"/>
    <property type="evidence" value="ECO:0007669"/>
    <property type="project" value="TreeGrafter"/>
</dbReference>
<keyword evidence="4" id="KW-0902">Two-component regulatory system</keyword>
<dbReference type="Gene3D" id="3.40.50.2300">
    <property type="match status" value="1"/>
</dbReference>
<dbReference type="InterPro" id="IPR036388">
    <property type="entry name" value="WH-like_DNA-bd_sf"/>
</dbReference>
<evidence type="ECO:0000313" key="13">
    <source>
        <dbReference type="Proteomes" id="UP000325606"/>
    </source>
</evidence>
<dbReference type="PROSITE" id="PS50110">
    <property type="entry name" value="RESPONSE_REGULATORY"/>
    <property type="match status" value="1"/>
</dbReference>
<evidence type="ECO:0000256" key="7">
    <source>
        <dbReference type="ARBA" id="ARBA00023163"/>
    </source>
</evidence>
<accession>A0A5J6LIP4</accession>
<organism evidence="12 13">
    <name type="scientific">Nitrincola iocasae</name>
    <dbReference type="NCBI Taxonomy" id="2614693"/>
    <lineage>
        <taxon>Bacteria</taxon>
        <taxon>Pseudomonadati</taxon>
        <taxon>Pseudomonadota</taxon>
        <taxon>Gammaproteobacteria</taxon>
        <taxon>Oceanospirillales</taxon>
        <taxon>Oceanospirillaceae</taxon>
        <taxon>Nitrincola</taxon>
    </lineage>
</organism>
<dbReference type="SUPFAM" id="SSF52172">
    <property type="entry name" value="CheY-like"/>
    <property type="match status" value="1"/>
</dbReference>
<keyword evidence="6 9" id="KW-0238">DNA-binding</keyword>
<dbReference type="CDD" id="cd00383">
    <property type="entry name" value="trans_reg_C"/>
    <property type="match status" value="1"/>
</dbReference>
<keyword evidence="5" id="KW-0805">Transcription regulation</keyword>
<dbReference type="EMBL" id="CP044222">
    <property type="protein sequence ID" value="QEW08172.1"/>
    <property type="molecule type" value="Genomic_DNA"/>
</dbReference>
<evidence type="ECO:0000259" key="11">
    <source>
        <dbReference type="PROSITE" id="PS51755"/>
    </source>
</evidence>
<evidence type="ECO:0000256" key="5">
    <source>
        <dbReference type="ARBA" id="ARBA00023015"/>
    </source>
</evidence>
<dbReference type="Proteomes" id="UP000325606">
    <property type="component" value="Chromosome"/>
</dbReference>